<dbReference type="Pfam" id="PF14278">
    <property type="entry name" value="TetR_C_8"/>
    <property type="match status" value="1"/>
</dbReference>
<dbReference type="PATRIC" id="fig|1423776.4.peg.1706"/>
<evidence type="ECO:0000259" key="1">
    <source>
        <dbReference type="Pfam" id="PF14278"/>
    </source>
</evidence>
<evidence type="ECO:0000313" key="3">
    <source>
        <dbReference type="Proteomes" id="UP000051160"/>
    </source>
</evidence>
<sequence>MQIREKMASFFQTKMLPELQTTTDMDQLTSEYTARFYTSAIFGVLQHWLQKTPRQTPEEMSQILRTILVNGLAIK</sequence>
<dbReference type="OrthoDB" id="9810250at2"/>
<reference evidence="2 3" key="1">
    <citation type="journal article" date="2015" name="Genome Announc.">
        <title>Expanding the biotechnology potential of lactobacilli through comparative genomics of 213 strains and associated genera.</title>
        <authorList>
            <person name="Sun Z."/>
            <person name="Harris H.M."/>
            <person name="McCann A."/>
            <person name="Guo C."/>
            <person name="Argimon S."/>
            <person name="Zhang W."/>
            <person name="Yang X."/>
            <person name="Jeffery I.B."/>
            <person name="Cooney J.C."/>
            <person name="Kagawa T.F."/>
            <person name="Liu W."/>
            <person name="Song Y."/>
            <person name="Salvetti E."/>
            <person name="Wrobel A."/>
            <person name="Rasinkangas P."/>
            <person name="Parkhill J."/>
            <person name="Rea M.C."/>
            <person name="O'Sullivan O."/>
            <person name="Ritari J."/>
            <person name="Douillard F.P."/>
            <person name="Paul Ross R."/>
            <person name="Yang R."/>
            <person name="Briner A.E."/>
            <person name="Felis G.E."/>
            <person name="de Vos W.M."/>
            <person name="Barrangou R."/>
            <person name="Klaenhammer T.R."/>
            <person name="Caufield P.W."/>
            <person name="Cui Y."/>
            <person name="Zhang H."/>
            <person name="O'Toole P.W."/>
        </authorList>
    </citation>
    <scope>NUCLEOTIDE SEQUENCE [LARGE SCALE GENOMIC DNA]</scope>
    <source>
        <strain evidence="2 3">DSM 19909</strain>
    </source>
</reference>
<proteinExistence type="predicted"/>
<feature type="domain" description="Transcriptional regulator TetR C-terminal Firmicutes type" evidence="1">
    <location>
        <begin position="9"/>
        <end position="68"/>
    </location>
</feature>
<dbReference type="AlphaFoldDB" id="A0A0R1LXC8"/>
<dbReference type="EMBL" id="AZEE01000029">
    <property type="protein sequence ID" value="KRK97649.1"/>
    <property type="molecule type" value="Genomic_DNA"/>
</dbReference>
<keyword evidence="3" id="KW-1185">Reference proteome</keyword>
<accession>A0A0R1LXC8</accession>
<protein>
    <recommendedName>
        <fullName evidence="1">Transcriptional regulator TetR C-terminal Firmicutes type domain-containing protein</fullName>
    </recommendedName>
</protein>
<organism evidence="2 3">
    <name type="scientific">Secundilactobacillus odoratitofui DSM 19909 = JCM 15043</name>
    <dbReference type="NCBI Taxonomy" id="1423776"/>
    <lineage>
        <taxon>Bacteria</taxon>
        <taxon>Bacillati</taxon>
        <taxon>Bacillota</taxon>
        <taxon>Bacilli</taxon>
        <taxon>Lactobacillales</taxon>
        <taxon>Lactobacillaceae</taxon>
        <taxon>Secundilactobacillus</taxon>
    </lineage>
</organism>
<dbReference type="InterPro" id="IPR039532">
    <property type="entry name" value="TetR_C_Firmicutes"/>
</dbReference>
<name>A0A0R1LXC8_9LACO</name>
<dbReference type="Proteomes" id="UP000051160">
    <property type="component" value="Unassembled WGS sequence"/>
</dbReference>
<evidence type="ECO:0000313" key="2">
    <source>
        <dbReference type="EMBL" id="KRK97649.1"/>
    </source>
</evidence>
<comment type="caution">
    <text evidence="2">The sequence shown here is derived from an EMBL/GenBank/DDBJ whole genome shotgun (WGS) entry which is preliminary data.</text>
</comment>
<gene>
    <name evidence="2" type="ORF">FD04_GL001685</name>
</gene>
<dbReference type="RefSeq" id="WP_082603207.1">
    <property type="nucleotide sequence ID" value="NZ_AZEE01000029.1"/>
</dbReference>
<dbReference type="Gene3D" id="1.10.357.10">
    <property type="entry name" value="Tetracycline Repressor, domain 2"/>
    <property type="match status" value="1"/>
</dbReference>